<protein>
    <submittedName>
        <fullName evidence="1">Uncharacterized protein</fullName>
    </submittedName>
</protein>
<reference evidence="1 2" key="1">
    <citation type="submission" date="2024-01" db="EMBL/GenBank/DDBJ databases">
        <title>Genome assemblies of Stephania.</title>
        <authorList>
            <person name="Yang L."/>
        </authorList>
    </citation>
    <scope>NUCLEOTIDE SEQUENCE [LARGE SCALE GENOMIC DNA]</scope>
    <source>
        <strain evidence="1">JXDWG</strain>
        <tissue evidence="1">Leaf</tissue>
    </source>
</reference>
<keyword evidence="2" id="KW-1185">Reference proteome</keyword>
<proteinExistence type="predicted"/>
<sequence length="58" mass="6964">MVLKKKKHRECDIWSSRALKISLSSRHLLLQPLLVDEMMTFFQDRWITEPQLTSEVCF</sequence>
<gene>
    <name evidence="1" type="ORF">Scep_023751</name>
</gene>
<evidence type="ECO:0000313" key="2">
    <source>
        <dbReference type="Proteomes" id="UP001419268"/>
    </source>
</evidence>
<name>A0AAP0HXM1_9MAGN</name>
<organism evidence="1 2">
    <name type="scientific">Stephania cephalantha</name>
    <dbReference type="NCBI Taxonomy" id="152367"/>
    <lineage>
        <taxon>Eukaryota</taxon>
        <taxon>Viridiplantae</taxon>
        <taxon>Streptophyta</taxon>
        <taxon>Embryophyta</taxon>
        <taxon>Tracheophyta</taxon>
        <taxon>Spermatophyta</taxon>
        <taxon>Magnoliopsida</taxon>
        <taxon>Ranunculales</taxon>
        <taxon>Menispermaceae</taxon>
        <taxon>Menispermoideae</taxon>
        <taxon>Cissampelideae</taxon>
        <taxon>Stephania</taxon>
    </lineage>
</organism>
<comment type="caution">
    <text evidence="1">The sequence shown here is derived from an EMBL/GenBank/DDBJ whole genome shotgun (WGS) entry which is preliminary data.</text>
</comment>
<dbReference type="EMBL" id="JBBNAG010000010">
    <property type="protein sequence ID" value="KAK9100321.1"/>
    <property type="molecule type" value="Genomic_DNA"/>
</dbReference>
<accession>A0AAP0HXM1</accession>
<dbReference type="AlphaFoldDB" id="A0AAP0HXM1"/>
<dbReference type="Proteomes" id="UP001419268">
    <property type="component" value="Unassembled WGS sequence"/>
</dbReference>
<evidence type="ECO:0000313" key="1">
    <source>
        <dbReference type="EMBL" id="KAK9100321.1"/>
    </source>
</evidence>